<dbReference type="AlphaFoldDB" id="A0A4U6XGV8"/>
<dbReference type="Gene3D" id="3.40.50.150">
    <property type="entry name" value="Vaccinia Virus protein VP39"/>
    <property type="match status" value="1"/>
</dbReference>
<reference evidence="7 8" key="1">
    <citation type="journal article" date="2019" name="PLoS ONE">
        <title>Comparative genome analysis indicates high evolutionary potential of pathogenicity genes in Colletotrichum tanaceti.</title>
        <authorList>
            <person name="Lelwala R.V."/>
            <person name="Korhonen P.K."/>
            <person name="Young N.D."/>
            <person name="Scott J.B."/>
            <person name="Ades P.A."/>
            <person name="Gasser R.B."/>
            <person name="Taylor P.W.J."/>
        </authorList>
    </citation>
    <scope>NUCLEOTIDE SEQUENCE [LARGE SCALE GENOMIC DNA]</scope>
    <source>
        <strain evidence="7">BRIP57314</strain>
    </source>
</reference>
<evidence type="ECO:0000256" key="1">
    <source>
        <dbReference type="ARBA" id="ARBA00008056"/>
    </source>
</evidence>
<protein>
    <submittedName>
        <fullName evidence="7">Gibberellin 2-beta-dioxygenase 4</fullName>
    </submittedName>
</protein>
<comment type="caution">
    <text evidence="7">The sequence shown here is derived from an EMBL/GenBank/DDBJ whole genome shotgun (WGS) entry which is preliminary data.</text>
</comment>
<dbReference type="Pfam" id="PF14226">
    <property type="entry name" value="DIOX_N"/>
    <property type="match status" value="1"/>
</dbReference>
<accession>A0A4U6XGV8</accession>
<evidence type="ECO:0000313" key="8">
    <source>
        <dbReference type="Proteomes" id="UP000310108"/>
    </source>
</evidence>
<feature type="region of interest" description="Disordered" evidence="5">
    <location>
        <begin position="338"/>
        <end position="413"/>
    </location>
</feature>
<dbReference type="SUPFAM" id="SSF53335">
    <property type="entry name" value="S-adenosyl-L-methionine-dependent methyltransferases"/>
    <property type="match status" value="1"/>
</dbReference>
<dbReference type="OrthoDB" id="288590at2759"/>
<dbReference type="Pfam" id="PF13489">
    <property type="entry name" value="Methyltransf_23"/>
    <property type="match status" value="1"/>
</dbReference>
<dbReference type="Proteomes" id="UP000310108">
    <property type="component" value="Unassembled WGS sequence"/>
</dbReference>
<evidence type="ECO:0000256" key="2">
    <source>
        <dbReference type="ARBA" id="ARBA00022723"/>
    </source>
</evidence>
<dbReference type="GO" id="GO:0044283">
    <property type="term" value="P:small molecule biosynthetic process"/>
    <property type="evidence" value="ECO:0007669"/>
    <property type="project" value="UniProtKB-ARBA"/>
</dbReference>
<sequence length="711" mass="80653">MSTTTTTVAPESYKLELMSAYGTVFRDVLRTPPRDCNVSEVPVIDLSNLRGTESERKELAATIRDAAENTGFFYIKNHGVPKATIEAAFRQAQTFFSQPGEKKALVAQKKSRFFNGWTEKRAAQISPTETKDHREGFSFRYDPRHDPETKDPDAVPEEVKPWMKHEDFVWEGTRHLPAFKEDMIAYWRSCLTLARSLIKLFALALDVPETYFDDVITDSVVNYYPKNTEAQDAVIDVGLGAHTDLQCFTLLWQDGVGGLQVLTKDGQWIKVPPVPDTFVVNIGDFFQRLSNDRFQSTVHRVFNYAPEDRYSMPFFFGFNHNEQCAVLPTCTDDKNPPKYEPISCGERPDLKKPDLKKPDLKKPDLKKPDLKKPDLKKLGALKLPNIEAQDDGDEGDGYETASNRSSTDTSTLSSSIRDYNFENKRRYHKFKEGRYAFPNDDAEQEREDMKHAMVVTLCDGQLHSAPLKNPHKIIDIGTGTGIWAIDMGDEYPEAEVTGIDLSPIQPAYVPVNVSFVVDDAEAEWLYSDDSIDYIHIRNMGAAIKDWDKLLAQAYRCLKPGGWIELQEMKWNFNCDDDTMPSTYAVTKMMKHIWEGLNKFGIEADVADTNPQRLRDAGFVHQVHDVQKVPVGEWPKRDDLKMIGAYCKAVIYDGLYGITVGPLTRGLGWTSQEVEVFLIDVRKDLLDKSIHSYVFYHSLAGQKPLETGETAS</sequence>
<feature type="compositionally biased region" description="Low complexity" evidence="5">
    <location>
        <begin position="402"/>
        <end position="413"/>
    </location>
</feature>
<feature type="compositionally biased region" description="Acidic residues" evidence="5">
    <location>
        <begin position="388"/>
        <end position="397"/>
    </location>
</feature>
<dbReference type="PRINTS" id="PR00682">
    <property type="entry name" value="IPNSYNTHASE"/>
</dbReference>
<keyword evidence="8" id="KW-1185">Reference proteome</keyword>
<dbReference type="InterPro" id="IPR026992">
    <property type="entry name" value="DIOX_N"/>
</dbReference>
<dbReference type="GO" id="GO:0051213">
    <property type="term" value="F:dioxygenase activity"/>
    <property type="evidence" value="ECO:0007669"/>
    <property type="project" value="UniProtKB-KW"/>
</dbReference>
<dbReference type="PANTHER" id="PTHR10209">
    <property type="entry name" value="OXIDOREDUCTASE, 2OG-FE II OXYGENASE FAMILY PROTEIN"/>
    <property type="match status" value="1"/>
</dbReference>
<keyword evidence="2" id="KW-0479">Metal-binding</keyword>
<keyword evidence="7" id="KW-0223">Dioxygenase</keyword>
<dbReference type="SUPFAM" id="SSF51197">
    <property type="entry name" value="Clavaminate synthase-like"/>
    <property type="match status" value="1"/>
</dbReference>
<dbReference type="STRING" id="1306861.A0A4U6XGV8"/>
<dbReference type="EMBL" id="PJEX01000110">
    <property type="protein sequence ID" value="TKW55130.1"/>
    <property type="molecule type" value="Genomic_DNA"/>
</dbReference>
<feature type="region of interest" description="Disordered" evidence="5">
    <location>
        <begin position="124"/>
        <end position="154"/>
    </location>
</feature>
<organism evidence="7 8">
    <name type="scientific">Colletotrichum tanaceti</name>
    <dbReference type="NCBI Taxonomy" id="1306861"/>
    <lineage>
        <taxon>Eukaryota</taxon>
        <taxon>Fungi</taxon>
        <taxon>Dikarya</taxon>
        <taxon>Ascomycota</taxon>
        <taxon>Pezizomycotina</taxon>
        <taxon>Sordariomycetes</taxon>
        <taxon>Hypocreomycetidae</taxon>
        <taxon>Glomerellales</taxon>
        <taxon>Glomerellaceae</taxon>
        <taxon>Colletotrichum</taxon>
        <taxon>Colletotrichum destructivum species complex</taxon>
    </lineage>
</organism>
<dbReference type="GO" id="GO:0046872">
    <property type="term" value="F:metal ion binding"/>
    <property type="evidence" value="ECO:0007669"/>
    <property type="project" value="UniProtKB-KW"/>
</dbReference>
<dbReference type="Gene3D" id="2.60.120.330">
    <property type="entry name" value="B-lactam Antibiotic, Isopenicillin N Synthase, Chain"/>
    <property type="match status" value="1"/>
</dbReference>
<evidence type="ECO:0000256" key="4">
    <source>
        <dbReference type="ARBA" id="ARBA00023004"/>
    </source>
</evidence>
<dbReference type="InterPro" id="IPR029063">
    <property type="entry name" value="SAM-dependent_MTases_sf"/>
</dbReference>
<proteinExistence type="inferred from homology"/>
<dbReference type="PANTHER" id="PTHR10209:SF881">
    <property type="entry name" value="FI07970P-RELATED"/>
    <property type="match status" value="1"/>
</dbReference>
<dbReference type="PROSITE" id="PS51471">
    <property type="entry name" value="FE2OG_OXY"/>
    <property type="match status" value="1"/>
</dbReference>
<dbReference type="InterPro" id="IPR044861">
    <property type="entry name" value="IPNS-like_FE2OG_OXY"/>
</dbReference>
<feature type="compositionally biased region" description="Basic and acidic residues" evidence="5">
    <location>
        <begin position="346"/>
        <end position="377"/>
    </location>
</feature>
<evidence type="ECO:0000313" key="7">
    <source>
        <dbReference type="EMBL" id="TKW55130.1"/>
    </source>
</evidence>
<gene>
    <name evidence="7" type="primary">GA2OX4</name>
    <name evidence="7" type="ORF">CTA1_11664</name>
</gene>
<dbReference type="Pfam" id="PF03171">
    <property type="entry name" value="2OG-FeII_Oxy"/>
    <property type="match status" value="1"/>
</dbReference>
<keyword evidence="3" id="KW-0560">Oxidoreductase</keyword>
<evidence type="ECO:0000256" key="3">
    <source>
        <dbReference type="ARBA" id="ARBA00023002"/>
    </source>
</evidence>
<comment type="similarity">
    <text evidence="1">Belongs to the iron/ascorbate-dependent oxidoreductase family.</text>
</comment>
<dbReference type="InterPro" id="IPR005123">
    <property type="entry name" value="Oxoglu/Fe-dep_dioxygenase_dom"/>
</dbReference>
<feature type="compositionally biased region" description="Basic and acidic residues" evidence="5">
    <location>
        <begin position="129"/>
        <end position="154"/>
    </location>
</feature>
<dbReference type="CDD" id="cd02440">
    <property type="entry name" value="AdoMet_MTases"/>
    <property type="match status" value="1"/>
</dbReference>
<feature type="domain" description="Fe2OG dioxygenase" evidence="6">
    <location>
        <begin position="211"/>
        <end position="318"/>
    </location>
</feature>
<evidence type="ECO:0000256" key="5">
    <source>
        <dbReference type="SAM" id="MobiDB-lite"/>
    </source>
</evidence>
<name>A0A4U6XGV8_9PEZI</name>
<evidence type="ECO:0000259" key="6">
    <source>
        <dbReference type="PROSITE" id="PS51471"/>
    </source>
</evidence>
<dbReference type="InterPro" id="IPR027443">
    <property type="entry name" value="IPNS-like_sf"/>
</dbReference>
<keyword evidence="4" id="KW-0408">Iron</keyword>